<name>A0AA35PFR8_9SAUR</name>
<gene>
    <name evidence="1" type="ORF">PODLI_1B004514</name>
</gene>
<proteinExistence type="predicted"/>
<dbReference type="AlphaFoldDB" id="A0AA35PFR8"/>
<organism evidence="1 2">
    <name type="scientific">Podarcis lilfordi</name>
    <name type="common">Lilford's wall lizard</name>
    <dbReference type="NCBI Taxonomy" id="74358"/>
    <lineage>
        <taxon>Eukaryota</taxon>
        <taxon>Metazoa</taxon>
        <taxon>Chordata</taxon>
        <taxon>Craniata</taxon>
        <taxon>Vertebrata</taxon>
        <taxon>Euteleostomi</taxon>
        <taxon>Lepidosauria</taxon>
        <taxon>Squamata</taxon>
        <taxon>Bifurcata</taxon>
        <taxon>Unidentata</taxon>
        <taxon>Episquamata</taxon>
        <taxon>Laterata</taxon>
        <taxon>Lacertibaenia</taxon>
        <taxon>Lacertidae</taxon>
        <taxon>Podarcis</taxon>
    </lineage>
</organism>
<reference evidence="1" key="1">
    <citation type="submission" date="2022-12" db="EMBL/GenBank/DDBJ databases">
        <authorList>
            <person name="Alioto T."/>
            <person name="Alioto T."/>
            <person name="Gomez Garrido J."/>
        </authorList>
    </citation>
    <scope>NUCLEOTIDE SEQUENCE</scope>
</reference>
<dbReference type="Proteomes" id="UP001178461">
    <property type="component" value="Chromosome 9"/>
</dbReference>
<accession>A0AA35PFR8</accession>
<dbReference type="EMBL" id="OX395134">
    <property type="protein sequence ID" value="CAI5783743.1"/>
    <property type="molecule type" value="Genomic_DNA"/>
</dbReference>
<feature type="non-terminal residue" evidence="1">
    <location>
        <position position="82"/>
    </location>
</feature>
<protein>
    <submittedName>
        <fullName evidence="1">Uncharacterized protein</fullName>
    </submittedName>
</protein>
<sequence>MAPETLLGLKAALAMNLKKVQFQNILKVSSRVTEKPNEDRSWNQERIQREFRDLLEGNGQLDGACKMQIGTRVRPLKLPKMK</sequence>
<keyword evidence="2" id="KW-1185">Reference proteome</keyword>
<evidence type="ECO:0000313" key="1">
    <source>
        <dbReference type="EMBL" id="CAI5783743.1"/>
    </source>
</evidence>
<evidence type="ECO:0000313" key="2">
    <source>
        <dbReference type="Proteomes" id="UP001178461"/>
    </source>
</evidence>